<dbReference type="EMBL" id="QVME01000002">
    <property type="protein sequence ID" value="RGE69003.1"/>
    <property type="molecule type" value="Genomic_DNA"/>
</dbReference>
<dbReference type="PANTHER" id="PTHR32027:SF0">
    <property type="entry name" value="CYTOSINE DEAMINASE"/>
    <property type="match status" value="1"/>
</dbReference>
<dbReference type="FunFam" id="3.20.20.140:FF:000019">
    <property type="entry name" value="Cytosine deaminase"/>
    <property type="match status" value="1"/>
</dbReference>
<accession>A0A174SHS3</accession>
<evidence type="ECO:0000259" key="3">
    <source>
        <dbReference type="Pfam" id="PF07969"/>
    </source>
</evidence>
<reference evidence="4 6" key="1">
    <citation type="submission" date="2015-09" db="EMBL/GenBank/DDBJ databases">
        <authorList>
            <consortium name="Pathogen Informatics"/>
        </authorList>
    </citation>
    <scope>NUCLEOTIDE SEQUENCE [LARGE SCALE GENOMIC DNA]</scope>
    <source>
        <strain evidence="4 6">2789STDY5834939</strain>
    </source>
</reference>
<dbReference type="Gene3D" id="2.30.40.10">
    <property type="entry name" value="Urease, subunit C, domain 1"/>
    <property type="match status" value="1"/>
</dbReference>
<dbReference type="InterPro" id="IPR052349">
    <property type="entry name" value="Metallo-hydrolase_Enzymes"/>
</dbReference>
<dbReference type="GO" id="GO:0046872">
    <property type="term" value="F:metal ion binding"/>
    <property type="evidence" value="ECO:0007669"/>
    <property type="project" value="UniProtKB-KW"/>
</dbReference>
<dbReference type="InterPro" id="IPR032466">
    <property type="entry name" value="Metal_Hydrolase"/>
</dbReference>
<evidence type="ECO:0000256" key="2">
    <source>
        <dbReference type="ARBA" id="ARBA00022801"/>
    </source>
</evidence>
<dbReference type="EC" id="3.5.4.1" evidence="4"/>
<dbReference type="GO" id="GO:0006209">
    <property type="term" value="P:cytosine catabolic process"/>
    <property type="evidence" value="ECO:0007669"/>
    <property type="project" value="TreeGrafter"/>
</dbReference>
<dbReference type="AlphaFoldDB" id="A0A174SHS3"/>
<evidence type="ECO:0000313" key="6">
    <source>
        <dbReference type="Proteomes" id="UP000095765"/>
    </source>
</evidence>
<dbReference type="OrthoDB" id="9815027at2"/>
<organism evidence="4 6">
    <name type="scientific">Anaerotruncus colihominis</name>
    <dbReference type="NCBI Taxonomy" id="169435"/>
    <lineage>
        <taxon>Bacteria</taxon>
        <taxon>Bacillati</taxon>
        <taxon>Bacillota</taxon>
        <taxon>Clostridia</taxon>
        <taxon>Eubacteriales</taxon>
        <taxon>Oscillospiraceae</taxon>
        <taxon>Anaerotruncus</taxon>
    </lineage>
</organism>
<keyword evidence="1" id="KW-0479">Metal-binding</keyword>
<dbReference type="Proteomes" id="UP000260828">
    <property type="component" value="Unassembled WGS sequence"/>
</dbReference>
<feature type="domain" description="Amidohydrolase 3" evidence="3">
    <location>
        <begin position="44"/>
        <end position="404"/>
    </location>
</feature>
<dbReference type="Pfam" id="PF07969">
    <property type="entry name" value="Amidohydro_3"/>
    <property type="match status" value="1"/>
</dbReference>
<evidence type="ECO:0000256" key="1">
    <source>
        <dbReference type="ARBA" id="ARBA00022723"/>
    </source>
</evidence>
<evidence type="ECO:0000313" key="4">
    <source>
        <dbReference type="EMBL" id="CUP95891.1"/>
    </source>
</evidence>
<dbReference type="SUPFAM" id="SSF51338">
    <property type="entry name" value="Composite domain of metallo-dependent hydrolases"/>
    <property type="match status" value="1"/>
</dbReference>
<dbReference type="PANTHER" id="PTHR32027">
    <property type="entry name" value="CYTOSINE DEAMINASE"/>
    <property type="match status" value="1"/>
</dbReference>
<keyword evidence="2 4" id="KW-0378">Hydrolase</keyword>
<dbReference type="SUPFAM" id="SSF51556">
    <property type="entry name" value="Metallo-dependent hydrolases"/>
    <property type="match status" value="1"/>
</dbReference>
<dbReference type="Gene3D" id="3.20.20.140">
    <property type="entry name" value="Metal-dependent hydrolases"/>
    <property type="match status" value="1"/>
</dbReference>
<dbReference type="NCBIfam" id="NF006685">
    <property type="entry name" value="PRK09230.1"/>
    <property type="match status" value="1"/>
</dbReference>
<dbReference type="InterPro" id="IPR013108">
    <property type="entry name" value="Amidohydro_3"/>
</dbReference>
<sequence>MDRLLFTNIRRRTDTYPVDLLIDGGVFAEIAPSLAQAYPQVPCIDLGGRLVLPPYVEPHIHLDYVYTAREPGAPGAGGTLFEGISRWSRTKAGMSAQEMKRRARIAVKKQVLSGVQHIRTHVDVTDPALMGLRAMLELREELRDFVSIQIVAFPQEGMYAYPEGDRLVQEALEMGADAVGAIPHYEFTRSLGIRSVRRAVRLAVKYGCMVDVHCDETDDEQSRFLEELASQAYLHGVGELTTASHTCAMGSYNNAYTARLFGLLERAGIHFVVCPTENLHLQGRGDTYPRRRGVTRVPELLAAGLNVCFAQDSISDPWYPLGSGNLMNVLDAGLHVCQLTKSEQIEHALDLITDNGAKALRLGNGYGIAPGRPASFIALNADNPFDAVCERAPVACSVRSGRILFIRNEQIHTQEPFLTGGELSMIQKIGGQQAVEQFVADKRVV</sequence>
<dbReference type="GO" id="GO:0035888">
    <property type="term" value="F:isoguanine deaminase activity"/>
    <property type="evidence" value="ECO:0007669"/>
    <property type="project" value="TreeGrafter"/>
</dbReference>
<evidence type="ECO:0000313" key="5">
    <source>
        <dbReference type="EMBL" id="RGE69003.1"/>
    </source>
</evidence>
<dbReference type="GO" id="GO:0004131">
    <property type="term" value="F:cytosine deaminase activity"/>
    <property type="evidence" value="ECO:0007669"/>
    <property type="project" value="UniProtKB-EC"/>
</dbReference>
<dbReference type="Proteomes" id="UP000095765">
    <property type="component" value="Unassembled WGS sequence"/>
</dbReference>
<evidence type="ECO:0000313" key="7">
    <source>
        <dbReference type="Proteomes" id="UP000260828"/>
    </source>
</evidence>
<name>A0A174SHS3_9FIRM</name>
<gene>
    <name evidence="4" type="primary">codA_3</name>
    <name evidence="5" type="ORF">DXC40_06885</name>
    <name evidence="4" type="ORF">ERS852551_02555</name>
</gene>
<protein>
    <submittedName>
        <fullName evidence="4">Cytosine deaminase</fullName>
        <ecNumber evidence="4">3.5.4.1</ecNumber>
    </submittedName>
</protein>
<dbReference type="RefSeq" id="WP_055245557.1">
    <property type="nucleotide sequence ID" value="NZ_CABIWA010000005.1"/>
</dbReference>
<dbReference type="CDD" id="cd01293">
    <property type="entry name" value="Bact_CD"/>
    <property type="match status" value="1"/>
</dbReference>
<reference evidence="5 7" key="2">
    <citation type="submission" date="2018-08" db="EMBL/GenBank/DDBJ databases">
        <title>A genome reference for cultivated species of the human gut microbiota.</title>
        <authorList>
            <person name="Zou Y."/>
            <person name="Xue W."/>
            <person name="Luo G."/>
        </authorList>
    </citation>
    <scope>NUCLEOTIDE SEQUENCE [LARGE SCALE GENOMIC DNA]</scope>
    <source>
        <strain evidence="5 7">TF05-12AC</strain>
    </source>
</reference>
<proteinExistence type="predicted"/>
<dbReference type="EMBL" id="CZBE01000018">
    <property type="protein sequence ID" value="CUP95891.1"/>
    <property type="molecule type" value="Genomic_DNA"/>
</dbReference>
<dbReference type="InterPro" id="IPR011059">
    <property type="entry name" value="Metal-dep_hydrolase_composite"/>
</dbReference>